<dbReference type="InterPro" id="IPR019173">
    <property type="entry name" value="NADH_UbQ_OxRdtase_B5_su"/>
</dbReference>
<dbReference type="GO" id="GO:0005743">
    <property type="term" value="C:mitochondrial inner membrane"/>
    <property type="evidence" value="ECO:0007669"/>
    <property type="project" value="UniProtKB-SubCell"/>
</dbReference>
<evidence type="ECO:0000256" key="9">
    <source>
        <dbReference type="ARBA" id="ARBA00022792"/>
    </source>
</evidence>
<dbReference type="FunCoup" id="A0A6J0BHG4">
    <property type="interactions" value="1197"/>
</dbReference>
<evidence type="ECO:0000256" key="5">
    <source>
        <dbReference type="ARBA" id="ARBA00015175"/>
    </source>
</evidence>
<evidence type="ECO:0000256" key="17">
    <source>
        <dbReference type="SAM" id="Phobius"/>
    </source>
</evidence>
<dbReference type="Proteomes" id="UP000829291">
    <property type="component" value="Chromosome 4"/>
</dbReference>
<reference evidence="19" key="1">
    <citation type="submission" date="2025-08" db="UniProtKB">
        <authorList>
            <consortium name="RefSeq"/>
        </authorList>
    </citation>
    <scope>IDENTIFICATION</scope>
    <source>
        <tissue evidence="19">Thorax and Abdomen</tissue>
    </source>
</reference>
<dbReference type="AlphaFoldDB" id="A0A6J0BHG4"/>
<name>A0A6J0BHG4_NEOLC</name>
<evidence type="ECO:0000256" key="10">
    <source>
        <dbReference type="ARBA" id="ARBA00022946"/>
    </source>
</evidence>
<evidence type="ECO:0000256" key="8">
    <source>
        <dbReference type="ARBA" id="ARBA00022692"/>
    </source>
</evidence>
<keyword evidence="13" id="KW-0496">Mitochondrion</keyword>
<dbReference type="Pfam" id="PF09781">
    <property type="entry name" value="NDUF_B5"/>
    <property type="match status" value="1"/>
</dbReference>
<evidence type="ECO:0000256" key="1">
    <source>
        <dbReference type="ARBA" id="ARBA00003195"/>
    </source>
</evidence>
<comment type="subcellular location">
    <subcellularLocation>
        <location evidence="2">Mitochondrion inner membrane</location>
        <topology evidence="2">Single-pass membrane protein</topology>
    </subcellularLocation>
</comment>
<organism evidence="19">
    <name type="scientific">Neodiprion lecontei</name>
    <name type="common">Redheaded pine sawfly</name>
    <dbReference type="NCBI Taxonomy" id="441921"/>
    <lineage>
        <taxon>Eukaryota</taxon>
        <taxon>Metazoa</taxon>
        <taxon>Ecdysozoa</taxon>
        <taxon>Arthropoda</taxon>
        <taxon>Hexapoda</taxon>
        <taxon>Insecta</taxon>
        <taxon>Pterygota</taxon>
        <taxon>Neoptera</taxon>
        <taxon>Endopterygota</taxon>
        <taxon>Hymenoptera</taxon>
        <taxon>Tenthredinoidea</taxon>
        <taxon>Diprionidae</taxon>
        <taxon>Diprioninae</taxon>
        <taxon>Neodiprion</taxon>
    </lineage>
</organism>
<evidence type="ECO:0000313" key="19">
    <source>
        <dbReference type="RefSeq" id="XP_015513916.1"/>
    </source>
</evidence>
<keyword evidence="6" id="KW-0813">Transport</keyword>
<dbReference type="PANTHER" id="PTHR13178:SF0">
    <property type="entry name" value="NADH DEHYDROGENASE [UBIQUINONE] 1 BETA SUBCOMPLEX SUBUNIT 5, MITOCHONDRIAL"/>
    <property type="match status" value="1"/>
</dbReference>
<evidence type="ECO:0000313" key="18">
    <source>
        <dbReference type="Proteomes" id="UP000829291"/>
    </source>
</evidence>
<evidence type="ECO:0000256" key="3">
    <source>
        <dbReference type="ARBA" id="ARBA00007152"/>
    </source>
</evidence>
<protein>
    <recommendedName>
        <fullName evidence="5">NADH dehydrogenase [ubiquinone] 1 beta subcomplex subunit 5, mitochondrial</fullName>
    </recommendedName>
    <alternativeName>
        <fullName evidence="16">Complex I-SGDH</fullName>
    </alternativeName>
    <alternativeName>
        <fullName evidence="15">NADH-ubiquinone oxidoreductase SGDH subunit</fullName>
    </alternativeName>
</protein>
<keyword evidence="10" id="KW-0809">Transit peptide</keyword>
<proteinExistence type="inferred from homology"/>
<comment type="subunit">
    <text evidence="4">Complex I is composed of 45 different subunits.</text>
</comment>
<evidence type="ECO:0000256" key="2">
    <source>
        <dbReference type="ARBA" id="ARBA00004434"/>
    </source>
</evidence>
<dbReference type="InParanoid" id="A0A6J0BHG4"/>
<keyword evidence="14 17" id="KW-0472">Membrane</keyword>
<dbReference type="PANTHER" id="PTHR13178">
    <property type="entry name" value="NADH-UBIQUINONE OXIDOREDUCTASE SGDH SUBUNIT"/>
    <property type="match status" value="1"/>
</dbReference>
<keyword evidence="9" id="KW-0999">Mitochondrion inner membrane</keyword>
<dbReference type="OrthoDB" id="9995605at2759"/>
<accession>A0A6J0BHG4</accession>
<comment type="similarity">
    <text evidence="3">Belongs to the complex I NDUFB5 subunit family.</text>
</comment>
<evidence type="ECO:0000256" key="13">
    <source>
        <dbReference type="ARBA" id="ARBA00023128"/>
    </source>
</evidence>
<evidence type="ECO:0000256" key="7">
    <source>
        <dbReference type="ARBA" id="ARBA00022660"/>
    </source>
</evidence>
<gene>
    <name evidence="19" type="primary">LOC107220035</name>
</gene>
<keyword evidence="8 17" id="KW-0812">Transmembrane</keyword>
<dbReference type="RefSeq" id="XP_015513916.1">
    <property type="nucleotide sequence ID" value="XM_015658430.2"/>
</dbReference>
<dbReference type="CTD" id="46260"/>
<evidence type="ECO:0000256" key="12">
    <source>
        <dbReference type="ARBA" id="ARBA00022989"/>
    </source>
</evidence>
<sequence>MAVWSSMLRTLGQNIVKYRGTVPVKFPNNGAIRNMSDHGPRIFPLQPSRWQWNKTKDLFHFYMMLGLIPVAIIVTGSYIFIGPATLQEIPEGYVPKHWEYYRNPISRFLSRYIFTSHQQDYEKALHFLWEENEKTKLRHLEERVLNLMKDRTDYQAWYYRPGIAKYHRYSRKALEEINSMDGE</sequence>
<dbReference type="KEGG" id="nlo:107220035"/>
<feature type="transmembrane region" description="Helical" evidence="17">
    <location>
        <begin position="59"/>
        <end position="81"/>
    </location>
</feature>
<evidence type="ECO:0000256" key="4">
    <source>
        <dbReference type="ARBA" id="ARBA00011533"/>
    </source>
</evidence>
<keyword evidence="11" id="KW-0249">Electron transport</keyword>
<dbReference type="GeneID" id="107220035"/>
<evidence type="ECO:0000256" key="6">
    <source>
        <dbReference type="ARBA" id="ARBA00022448"/>
    </source>
</evidence>
<evidence type="ECO:0000256" key="14">
    <source>
        <dbReference type="ARBA" id="ARBA00023136"/>
    </source>
</evidence>
<keyword evidence="18" id="KW-1185">Reference proteome</keyword>
<comment type="function">
    <text evidence="1">Accessory subunit of the mitochondrial membrane respiratory chain NADH dehydrogenase (Complex I), that is believed not to be involved in catalysis. Complex I functions in the transfer of electrons from NADH to the respiratory chain. The immediate electron acceptor for the enzyme is believed to be ubiquinone.</text>
</comment>
<keyword evidence="7" id="KW-0679">Respiratory chain</keyword>
<evidence type="ECO:0000256" key="16">
    <source>
        <dbReference type="ARBA" id="ARBA00032550"/>
    </source>
</evidence>
<keyword evidence="12 17" id="KW-1133">Transmembrane helix</keyword>
<evidence type="ECO:0000256" key="15">
    <source>
        <dbReference type="ARBA" id="ARBA00032395"/>
    </source>
</evidence>
<evidence type="ECO:0000256" key="11">
    <source>
        <dbReference type="ARBA" id="ARBA00022982"/>
    </source>
</evidence>